<reference evidence="2 3" key="1">
    <citation type="submission" date="2018-06" db="EMBL/GenBank/DDBJ databases">
        <title>A transcriptomic atlas of mushroom development highlights an independent origin of complex multicellularity.</title>
        <authorList>
            <consortium name="DOE Joint Genome Institute"/>
            <person name="Krizsan K."/>
            <person name="Almasi E."/>
            <person name="Merenyi Z."/>
            <person name="Sahu N."/>
            <person name="Viragh M."/>
            <person name="Koszo T."/>
            <person name="Mondo S."/>
            <person name="Kiss B."/>
            <person name="Balint B."/>
            <person name="Kues U."/>
            <person name="Barry K."/>
            <person name="Hegedus J.C."/>
            <person name="Henrissat B."/>
            <person name="Johnson J."/>
            <person name="Lipzen A."/>
            <person name="Ohm R."/>
            <person name="Nagy I."/>
            <person name="Pangilinan J."/>
            <person name="Yan J."/>
            <person name="Xiong Y."/>
            <person name="Grigoriev I.V."/>
            <person name="Hibbett D.S."/>
            <person name="Nagy L.G."/>
        </authorList>
    </citation>
    <scope>NUCLEOTIDE SEQUENCE [LARGE SCALE GENOMIC DNA]</scope>
    <source>
        <strain evidence="2 3">SZMC22713</strain>
    </source>
</reference>
<gene>
    <name evidence="2" type="ORF">BD410DRAFT_902659</name>
</gene>
<evidence type="ECO:0000256" key="1">
    <source>
        <dbReference type="SAM" id="Phobius"/>
    </source>
</evidence>
<name>A0A4Y7PIU2_9AGAM</name>
<keyword evidence="1" id="KW-0472">Membrane</keyword>
<dbReference type="OrthoDB" id="3022832at2759"/>
<feature type="transmembrane region" description="Helical" evidence="1">
    <location>
        <begin position="67"/>
        <end position="86"/>
    </location>
</feature>
<protein>
    <recommendedName>
        <fullName evidence="4">Transmembrane protein</fullName>
    </recommendedName>
</protein>
<accession>A0A4Y7PIU2</accession>
<organism evidence="2 3">
    <name type="scientific">Rickenella mellea</name>
    <dbReference type="NCBI Taxonomy" id="50990"/>
    <lineage>
        <taxon>Eukaryota</taxon>
        <taxon>Fungi</taxon>
        <taxon>Dikarya</taxon>
        <taxon>Basidiomycota</taxon>
        <taxon>Agaricomycotina</taxon>
        <taxon>Agaricomycetes</taxon>
        <taxon>Hymenochaetales</taxon>
        <taxon>Rickenellaceae</taxon>
        <taxon>Rickenella</taxon>
    </lineage>
</organism>
<keyword evidence="1" id="KW-1133">Transmembrane helix</keyword>
<keyword evidence="1" id="KW-0812">Transmembrane</keyword>
<dbReference type="Proteomes" id="UP000294933">
    <property type="component" value="Unassembled WGS sequence"/>
</dbReference>
<keyword evidence="3" id="KW-1185">Reference proteome</keyword>
<evidence type="ECO:0008006" key="4">
    <source>
        <dbReference type="Google" id="ProtNLM"/>
    </source>
</evidence>
<sequence>MASTGLIATTFQNPYYDHFLVHGLQSGGGCIPNKKFVSLWDISPATNPAEVFDLRAILARAVYQRNTLFFIASIACVGAAIVSAASTTTANNTFVRNRVIPHRVVDGRLVTHEHASLSGAVVNVTSRAEALAKAQAPLNQLFDFAPDDSSEWVFVAEQWNNTWTGNCTFSMHPAVDLVVYPTNSSNFQDEVPLLGSYLPQWATIDPTRQGTAYSGFYTGAGVVNDSGAWRDLLVINISFANFLAHNVGRYSTSSDGFVQSSLKSDVYVVECILTNSAPGIEDQAYADSVAAPVVQMRISVLLITVGGFIAALTTATVSVLTEPRDSLGRRIALPSSPLDWIVQAAREHEQGIAGGSYFWHVNRCGWPVEGSNYVVTSFAE</sequence>
<dbReference type="AlphaFoldDB" id="A0A4Y7PIU2"/>
<proteinExistence type="predicted"/>
<feature type="transmembrane region" description="Helical" evidence="1">
    <location>
        <begin position="298"/>
        <end position="320"/>
    </location>
</feature>
<dbReference type="EMBL" id="ML170281">
    <property type="protein sequence ID" value="TDL15307.1"/>
    <property type="molecule type" value="Genomic_DNA"/>
</dbReference>
<dbReference type="VEuPathDB" id="FungiDB:BD410DRAFT_902659"/>
<evidence type="ECO:0000313" key="3">
    <source>
        <dbReference type="Proteomes" id="UP000294933"/>
    </source>
</evidence>
<evidence type="ECO:0000313" key="2">
    <source>
        <dbReference type="EMBL" id="TDL15307.1"/>
    </source>
</evidence>